<dbReference type="AlphaFoldDB" id="A0A3Q2Z834"/>
<dbReference type="STRING" id="109280.ENSHCOP00000028096"/>
<dbReference type="Proteomes" id="UP000264820">
    <property type="component" value="Unplaced"/>
</dbReference>
<reference evidence="1" key="2">
    <citation type="submission" date="2025-09" db="UniProtKB">
        <authorList>
            <consortium name="Ensembl"/>
        </authorList>
    </citation>
    <scope>IDENTIFICATION</scope>
</reference>
<evidence type="ECO:0008006" key="3">
    <source>
        <dbReference type="Google" id="ProtNLM"/>
    </source>
</evidence>
<dbReference type="SUPFAM" id="SSF56672">
    <property type="entry name" value="DNA/RNA polymerases"/>
    <property type="match status" value="1"/>
</dbReference>
<dbReference type="Gene3D" id="3.10.20.370">
    <property type="match status" value="1"/>
</dbReference>
<keyword evidence="2" id="KW-1185">Reference proteome</keyword>
<name>A0A3Q2Z834_HIPCM</name>
<reference evidence="1" key="1">
    <citation type="submission" date="2025-08" db="UniProtKB">
        <authorList>
            <consortium name="Ensembl"/>
        </authorList>
    </citation>
    <scope>IDENTIFICATION</scope>
</reference>
<proteinExistence type="predicted"/>
<dbReference type="Ensembl" id="ENSHCOT00000028588.1">
    <property type="protein sequence ID" value="ENSHCOP00000028096.1"/>
    <property type="gene ID" value="ENSHCOG00000020470.1"/>
</dbReference>
<protein>
    <recommendedName>
        <fullName evidence="3">Reverse transcriptase/retrotransposon-derived protein RNase H-like domain-containing protein</fullName>
    </recommendedName>
</protein>
<accession>A0A3Q2Z834</accession>
<dbReference type="InterPro" id="IPR043502">
    <property type="entry name" value="DNA/RNA_pol_sf"/>
</dbReference>
<sequence length="131" mass="14533">MGSLSYDSLKCHIYSKRTQKVQVLRWIIDCPLRGFTLAQHLKANCTLVRPPEADKDFVQLNSFLQSPPTCMMSVLLQRHGGALHPIGYFSNLLDPVARGLLACLRVVAACVLAVHFSPHSVCSPFCGFHPQ</sequence>
<evidence type="ECO:0000313" key="2">
    <source>
        <dbReference type="Proteomes" id="UP000264820"/>
    </source>
</evidence>
<evidence type="ECO:0000313" key="1">
    <source>
        <dbReference type="Ensembl" id="ENSHCOP00000028096.1"/>
    </source>
</evidence>
<organism evidence="1 2">
    <name type="scientific">Hippocampus comes</name>
    <name type="common">Tiger tail seahorse</name>
    <dbReference type="NCBI Taxonomy" id="109280"/>
    <lineage>
        <taxon>Eukaryota</taxon>
        <taxon>Metazoa</taxon>
        <taxon>Chordata</taxon>
        <taxon>Craniata</taxon>
        <taxon>Vertebrata</taxon>
        <taxon>Euteleostomi</taxon>
        <taxon>Actinopterygii</taxon>
        <taxon>Neopterygii</taxon>
        <taxon>Teleostei</taxon>
        <taxon>Neoteleostei</taxon>
        <taxon>Acanthomorphata</taxon>
        <taxon>Syngnathiaria</taxon>
        <taxon>Syngnathiformes</taxon>
        <taxon>Syngnathoidei</taxon>
        <taxon>Syngnathidae</taxon>
        <taxon>Hippocampus</taxon>
    </lineage>
</organism>